<organism evidence="1 2">
    <name type="scientific">Pocillopora damicornis</name>
    <name type="common">Cauliflower coral</name>
    <name type="synonym">Millepora damicornis</name>
    <dbReference type="NCBI Taxonomy" id="46731"/>
    <lineage>
        <taxon>Eukaryota</taxon>
        <taxon>Metazoa</taxon>
        <taxon>Cnidaria</taxon>
        <taxon>Anthozoa</taxon>
        <taxon>Hexacorallia</taxon>
        <taxon>Scleractinia</taxon>
        <taxon>Astrocoeniina</taxon>
        <taxon>Pocilloporidae</taxon>
        <taxon>Pocillopora</taxon>
    </lineage>
</organism>
<reference evidence="1 2" key="1">
    <citation type="journal article" date="2018" name="Sci. Rep.">
        <title>Comparative analysis of the Pocillopora damicornis genome highlights role of immune system in coral evolution.</title>
        <authorList>
            <person name="Cunning R."/>
            <person name="Bay R.A."/>
            <person name="Gillette P."/>
            <person name="Baker A.C."/>
            <person name="Traylor-Knowles N."/>
        </authorList>
    </citation>
    <scope>NUCLEOTIDE SEQUENCE [LARGE SCALE GENOMIC DNA]</scope>
    <source>
        <strain evidence="1">RSMAS</strain>
        <tissue evidence="1">Whole animal</tissue>
    </source>
</reference>
<dbReference type="EMBL" id="RCHS01001862">
    <property type="protein sequence ID" value="RMX51030.1"/>
    <property type="molecule type" value="Genomic_DNA"/>
</dbReference>
<sequence length="108" mass="12410">MAHVCHQPTDPTNSFVEIVQIGRNFVHHKDVTLYYNSGHGRGEFTAHGGNISHIERHGRDRRLTIETRSGHKFDITRHRGGECAAKADIVPRRRGKRRVAKYNKTEEK</sequence>
<dbReference type="Proteomes" id="UP000275408">
    <property type="component" value="Unassembled WGS sequence"/>
</dbReference>
<comment type="caution">
    <text evidence="1">The sequence shown here is derived from an EMBL/GenBank/DDBJ whole genome shotgun (WGS) entry which is preliminary data.</text>
</comment>
<evidence type="ECO:0000313" key="1">
    <source>
        <dbReference type="EMBL" id="RMX51030.1"/>
    </source>
</evidence>
<evidence type="ECO:0000313" key="2">
    <source>
        <dbReference type="Proteomes" id="UP000275408"/>
    </source>
</evidence>
<proteinExistence type="predicted"/>
<accession>A0A3M6UBJ2</accession>
<gene>
    <name evidence="1" type="ORF">pdam_00018452</name>
</gene>
<protein>
    <submittedName>
        <fullName evidence="1">Uncharacterized protein</fullName>
    </submittedName>
</protein>
<name>A0A3M6UBJ2_POCDA</name>
<dbReference type="AlphaFoldDB" id="A0A3M6UBJ2"/>
<keyword evidence="2" id="KW-1185">Reference proteome</keyword>